<evidence type="ECO:0000313" key="3">
    <source>
        <dbReference type="EMBL" id="MBT4870411.1"/>
    </source>
</evidence>
<evidence type="ECO:0000256" key="1">
    <source>
        <dbReference type="SAM" id="MobiDB-lite"/>
    </source>
</evidence>
<dbReference type="Proteomes" id="UP000722459">
    <property type="component" value="Unassembled WGS sequence"/>
</dbReference>
<organism evidence="3 4">
    <name type="scientific">Candidatus Iainarchaeum sp</name>
    <dbReference type="NCBI Taxonomy" id="3101447"/>
    <lineage>
        <taxon>Archaea</taxon>
        <taxon>Candidatus Iainarchaeota</taxon>
        <taxon>Candidatus Iainarchaeia</taxon>
        <taxon>Candidatus Iainarchaeales</taxon>
        <taxon>Candidatus Iainarchaeaceae</taxon>
        <taxon>Candidatus Iainarchaeum</taxon>
    </lineage>
</organism>
<feature type="transmembrane region" description="Helical" evidence="2">
    <location>
        <begin position="158"/>
        <end position="179"/>
    </location>
</feature>
<evidence type="ECO:0000313" key="4">
    <source>
        <dbReference type="Proteomes" id="UP000722459"/>
    </source>
</evidence>
<feature type="compositionally biased region" description="Basic and acidic residues" evidence="1">
    <location>
        <begin position="73"/>
        <end position="83"/>
    </location>
</feature>
<keyword evidence="2" id="KW-0472">Membrane</keyword>
<proteinExistence type="predicted"/>
<keyword evidence="2" id="KW-1133">Transmembrane helix</keyword>
<accession>A0A8T5GEL3</accession>
<reference evidence="3" key="1">
    <citation type="journal article" date="2021" name="ISME J.">
        <title>Mercury methylation by metabolically versatile and cosmopolitan marine bacteria.</title>
        <authorList>
            <person name="Lin H."/>
            <person name="Ascher D.B."/>
            <person name="Myung Y."/>
            <person name="Lamborg C.H."/>
            <person name="Hallam S.J."/>
            <person name="Gionfriddo C.M."/>
            <person name="Holt K.E."/>
            <person name="Moreau J.W."/>
        </authorList>
    </citation>
    <scope>NUCLEOTIDE SEQUENCE</scope>
    <source>
        <strain evidence="3">SI075_bin30</strain>
    </source>
</reference>
<feature type="transmembrane region" description="Helical" evidence="2">
    <location>
        <begin position="185"/>
        <end position="203"/>
    </location>
</feature>
<name>A0A8T5GEL3_9ARCH</name>
<dbReference type="EMBL" id="JABJNZ010000034">
    <property type="protein sequence ID" value="MBT4870411.1"/>
    <property type="molecule type" value="Genomic_DNA"/>
</dbReference>
<dbReference type="AlphaFoldDB" id="A0A8T5GEL3"/>
<protein>
    <submittedName>
        <fullName evidence="3">Uncharacterized protein</fullName>
    </submittedName>
</protein>
<feature type="region of interest" description="Disordered" evidence="1">
    <location>
        <begin position="61"/>
        <end position="91"/>
    </location>
</feature>
<feature type="region of interest" description="Disordered" evidence="1">
    <location>
        <begin position="1"/>
        <end position="34"/>
    </location>
</feature>
<comment type="caution">
    <text evidence="3">The sequence shown here is derived from an EMBL/GenBank/DDBJ whole genome shotgun (WGS) entry which is preliminary data.</text>
</comment>
<gene>
    <name evidence="3" type="ORF">HON47_02465</name>
</gene>
<keyword evidence="2" id="KW-0812">Transmembrane</keyword>
<sequence>MTKKKTVKKKVVKKSPNRKTSTKKKKRSASKTRTKEIVRVKTFIVEKPVYVEAPSRFQRLKEKIPSYSGNESRYSKQKEEKYQEAPMQEDTFENENYDEPLDEAVEEPLDESVGEPMEDPMAESFDETGEESQDVKSHIRSRGLFKNIWWKKGLLKGFFLWILIVIFVYILDLFGMAEVVDAKKWIFFLVLLLIFGMGYQKYISGKVDF</sequence>
<feature type="compositionally biased region" description="Basic residues" evidence="1">
    <location>
        <begin position="1"/>
        <end position="32"/>
    </location>
</feature>
<evidence type="ECO:0000256" key="2">
    <source>
        <dbReference type="SAM" id="Phobius"/>
    </source>
</evidence>